<comment type="caution">
    <text evidence="10">The sequence shown here is derived from an EMBL/GenBank/DDBJ whole genome shotgun (WGS) entry which is preliminary data.</text>
</comment>
<dbReference type="EMBL" id="WAEL01000001">
    <property type="protein sequence ID" value="NID09125.1"/>
    <property type="molecule type" value="Genomic_DNA"/>
</dbReference>
<dbReference type="EC" id="6.3.4.19" evidence="8"/>
<dbReference type="CDD" id="cd01992">
    <property type="entry name" value="TilS_N"/>
    <property type="match status" value="1"/>
</dbReference>
<name>A0ABX0QA74_9BACT</name>
<comment type="subcellular location">
    <subcellularLocation>
        <location evidence="1 8">Cytoplasm</location>
    </subcellularLocation>
</comment>
<sequence length="468" mass="53112">MLPDRFLAFINEHRLFNRSDRVLVAVSGGLDSMVLAHLLQQGGFSFGVAHVNFGLRKADSDTDAAFVENMARTYGVPFHLTRFDTLAESAQRGESTQVTARQLRYAWFRTLQLQHGYVAVATAHHLNDVLETMLLNLTRGTGLAGLRGMPIQADLSPTAPRLVRPLWFAPRKAIDTYAQQHKIAWREDSSNASTTYSRNKIRHRVIPVLEQINPGLLQALPRSLTQLRAAETVLQEALTASFNQCAQPTTDGLVIDVAALARLSEPLFRLGDWLRPYGFTTDVLAQCWQAIDPARYVPDQNGQVFMAPGHRLLHDRGQLWLQPLSSTSSVPILIQDWPTTPIEFGIDGQLIVERIARTDWDEQWPIGQPIALFDADTLPFPWRLRTWQKGDRFTPLGMNGSQLISDFLADRKIPLPEREHVWVLESDSQIRWVVGYRTAQNARLTANTRWIVRVQWQINQHRLKTINK</sequence>
<comment type="domain">
    <text evidence="8">The N-terminal region contains the highly conserved SGGXDS motif, predicted to be a P-loop motif involved in ATP binding.</text>
</comment>
<reference evidence="11" key="1">
    <citation type="submission" date="2019-09" db="EMBL/GenBank/DDBJ databases">
        <authorList>
            <person name="Jung D.-H."/>
        </authorList>
    </citation>
    <scope>NUCLEOTIDE SEQUENCE [LARGE SCALE GENOMIC DNA]</scope>
    <source>
        <strain evidence="11">JA-25</strain>
    </source>
</reference>
<comment type="function">
    <text evidence="8">Ligates lysine onto the cytidine present at position 34 of the AUA codon-specific tRNA(Ile) that contains the anticodon CAU, in an ATP-dependent manner. Cytidine is converted to lysidine, thus changing the amino acid specificity of the tRNA from methionine to isoleucine.</text>
</comment>
<dbReference type="Gene3D" id="3.40.50.620">
    <property type="entry name" value="HUPs"/>
    <property type="match status" value="1"/>
</dbReference>
<keyword evidence="4 8" id="KW-0819">tRNA processing</keyword>
<evidence type="ECO:0000256" key="7">
    <source>
        <dbReference type="ARBA" id="ARBA00048539"/>
    </source>
</evidence>
<dbReference type="InterPro" id="IPR012796">
    <property type="entry name" value="Lysidine-tRNA-synth_C"/>
</dbReference>
<keyword evidence="6 8" id="KW-0067">ATP-binding</keyword>
<comment type="catalytic activity">
    <reaction evidence="7 8">
        <text>cytidine(34) in tRNA(Ile2) + L-lysine + ATP = lysidine(34) in tRNA(Ile2) + AMP + diphosphate + H(+)</text>
        <dbReference type="Rhea" id="RHEA:43744"/>
        <dbReference type="Rhea" id="RHEA-COMP:10625"/>
        <dbReference type="Rhea" id="RHEA-COMP:10670"/>
        <dbReference type="ChEBI" id="CHEBI:15378"/>
        <dbReference type="ChEBI" id="CHEBI:30616"/>
        <dbReference type="ChEBI" id="CHEBI:32551"/>
        <dbReference type="ChEBI" id="CHEBI:33019"/>
        <dbReference type="ChEBI" id="CHEBI:82748"/>
        <dbReference type="ChEBI" id="CHEBI:83665"/>
        <dbReference type="ChEBI" id="CHEBI:456215"/>
        <dbReference type="EC" id="6.3.4.19"/>
    </reaction>
</comment>
<dbReference type="NCBIfam" id="TIGR02433">
    <property type="entry name" value="lysidine_TilS_C"/>
    <property type="match status" value="1"/>
</dbReference>
<dbReference type="InterPro" id="IPR012795">
    <property type="entry name" value="tRNA_Ile_lys_synt_N"/>
</dbReference>
<keyword evidence="11" id="KW-1185">Reference proteome</keyword>
<dbReference type="HAMAP" id="MF_01161">
    <property type="entry name" value="tRNA_Ile_lys_synt"/>
    <property type="match status" value="1"/>
</dbReference>
<organism evidence="10 11">
    <name type="scientific">Fibrivirga algicola</name>
    <dbReference type="NCBI Taxonomy" id="2950420"/>
    <lineage>
        <taxon>Bacteria</taxon>
        <taxon>Pseudomonadati</taxon>
        <taxon>Bacteroidota</taxon>
        <taxon>Cytophagia</taxon>
        <taxon>Cytophagales</taxon>
        <taxon>Spirosomataceae</taxon>
        <taxon>Fibrivirga</taxon>
    </lineage>
</organism>
<dbReference type="GO" id="GO:0032267">
    <property type="term" value="F:tRNA(Ile)-lysidine synthase activity"/>
    <property type="evidence" value="ECO:0007669"/>
    <property type="project" value="UniProtKB-EC"/>
</dbReference>
<proteinExistence type="inferred from homology"/>
<dbReference type="SUPFAM" id="SSF52402">
    <property type="entry name" value="Adenine nucleotide alpha hydrolases-like"/>
    <property type="match status" value="1"/>
</dbReference>
<dbReference type="SMART" id="SM00977">
    <property type="entry name" value="TilS_C"/>
    <property type="match status" value="1"/>
</dbReference>
<accession>A0ABX0QA74</accession>
<dbReference type="InterPro" id="IPR011063">
    <property type="entry name" value="TilS/TtcA_N"/>
</dbReference>
<keyword evidence="5 8" id="KW-0547">Nucleotide-binding</keyword>
<evidence type="ECO:0000259" key="9">
    <source>
        <dbReference type="SMART" id="SM00977"/>
    </source>
</evidence>
<dbReference type="InterPro" id="IPR014729">
    <property type="entry name" value="Rossmann-like_a/b/a_fold"/>
</dbReference>
<reference evidence="11" key="2">
    <citation type="submission" date="2023-07" db="EMBL/GenBank/DDBJ databases">
        <authorList>
            <person name="Jung D.-H."/>
        </authorList>
    </citation>
    <scope>NUCLEOTIDE SEQUENCE [LARGE SCALE GENOMIC DNA]</scope>
    <source>
        <strain evidence="11">JA-25</strain>
    </source>
</reference>
<evidence type="ECO:0000313" key="11">
    <source>
        <dbReference type="Proteomes" id="UP000606008"/>
    </source>
</evidence>
<dbReference type="Pfam" id="PF11734">
    <property type="entry name" value="TilS_C"/>
    <property type="match status" value="1"/>
</dbReference>
<dbReference type="Pfam" id="PF01171">
    <property type="entry name" value="ATP_bind_3"/>
    <property type="match status" value="1"/>
</dbReference>
<evidence type="ECO:0000256" key="6">
    <source>
        <dbReference type="ARBA" id="ARBA00022840"/>
    </source>
</evidence>
<evidence type="ECO:0000313" key="10">
    <source>
        <dbReference type="EMBL" id="NID09125.1"/>
    </source>
</evidence>
<feature type="domain" description="Lysidine-tRNA(Ile) synthetase C-terminal" evidence="9">
    <location>
        <begin position="382"/>
        <end position="456"/>
    </location>
</feature>
<dbReference type="Proteomes" id="UP000606008">
    <property type="component" value="Unassembled WGS sequence"/>
</dbReference>
<evidence type="ECO:0000256" key="4">
    <source>
        <dbReference type="ARBA" id="ARBA00022694"/>
    </source>
</evidence>
<dbReference type="NCBIfam" id="TIGR02432">
    <property type="entry name" value="lysidine_TilS_N"/>
    <property type="match status" value="1"/>
</dbReference>
<dbReference type="RefSeq" id="WP_166690846.1">
    <property type="nucleotide sequence ID" value="NZ_WAEL01000001.1"/>
</dbReference>
<protein>
    <recommendedName>
        <fullName evidence="8">tRNA(Ile)-lysidine synthase</fullName>
        <ecNumber evidence="8">6.3.4.19</ecNumber>
    </recommendedName>
    <alternativeName>
        <fullName evidence="8">tRNA(Ile)-2-lysyl-cytidine synthase</fullName>
    </alternativeName>
    <alternativeName>
        <fullName evidence="8">tRNA(Ile)-lysidine synthetase</fullName>
    </alternativeName>
</protein>
<evidence type="ECO:0000256" key="2">
    <source>
        <dbReference type="ARBA" id="ARBA00022490"/>
    </source>
</evidence>
<dbReference type="PANTHER" id="PTHR43033:SF1">
    <property type="entry name" value="TRNA(ILE)-LYSIDINE SYNTHASE-RELATED"/>
    <property type="match status" value="1"/>
</dbReference>
<dbReference type="SUPFAM" id="SSF56037">
    <property type="entry name" value="PheT/TilS domain"/>
    <property type="match status" value="1"/>
</dbReference>
<evidence type="ECO:0000256" key="1">
    <source>
        <dbReference type="ARBA" id="ARBA00004496"/>
    </source>
</evidence>
<dbReference type="InterPro" id="IPR012094">
    <property type="entry name" value="tRNA_Ile_lys_synt"/>
</dbReference>
<evidence type="ECO:0000256" key="5">
    <source>
        <dbReference type="ARBA" id="ARBA00022741"/>
    </source>
</evidence>
<evidence type="ECO:0000256" key="8">
    <source>
        <dbReference type="HAMAP-Rule" id="MF_01161"/>
    </source>
</evidence>
<gene>
    <name evidence="8 10" type="primary">tilS</name>
    <name evidence="10" type="ORF">F7231_02990</name>
</gene>
<dbReference type="PANTHER" id="PTHR43033">
    <property type="entry name" value="TRNA(ILE)-LYSIDINE SYNTHASE-RELATED"/>
    <property type="match status" value="1"/>
</dbReference>
<keyword evidence="3 8" id="KW-0436">Ligase</keyword>
<feature type="binding site" evidence="8">
    <location>
        <begin position="27"/>
        <end position="32"/>
    </location>
    <ligand>
        <name>ATP</name>
        <dbReference type="ChEBI" id="CHEBI:30616"/>
    </ligand>
</feature>
<keyword evidence="2 8" id="KW-0963">Cytoplasm</keyword>
<evidence type="ECO:0000256" key="3">
    <source>
        <dbReference type="ARBA" id="ARBA00022598"/>
    </source>
</evidence>
<comment type="similarity">
    <text evidence="8">Belongs to the tRNA(Ile)-lysidine synthase family.</text>
</comment>